<dbReference type="EMBL" id="JASDDK010000008">
    <property type="protein sequence ID" value="MDN3494007.1"/>
    <property type="molecule type" value="Genomic_DNA"/>
</dbReference>
<feature type="region of interest" description="Disordered" evidence="2">
    <location>
        <begin position="355"/>
        <end position="374"/>
    </location>
</feature>
<evidence type="ECO:0000313" key="6">
    <source>
        <dbReference type="Proteomes" id="UP001231197"/>
    </source>
</evidence>
<keyword evidence="1 3" id="KW-0732">Signal</keyword>
<dbReference type="InterPro" id="IPR026444">
    <property type="entry name" value="Secre_tail"/>
</dbReference>
<dbReference type="InterPro" id="IPR036116">
    <property type="entry name" value="FN3_sf"/>
</dbReference>
<sequence length="689" mass="71681">MKRITLLCFALFMSGLAWSQCGPGPDGQYPSGSITVNTDGDVTEISTCNYSTEFSLVDGIVEGNDYEVSITLSGADLYVTVVNSADDSVIAHGASPFNFTAPAGVTGVQLNWSEDSDCTYAENGCRTTSIQDLTAAANACPAPEDFTVSEITDMSADLTWTEGGVSTVDYSVEVYNAGESAADANTPVFSNANVTGTMVTVTGLSASMDYDAYITANCSGATTISELEGPESFTTTASCSDVTDVDTDNLTATSVDITFTPGTGNDSFLVEVYLDGESAADGNTPVYTNTGSGSPESVTGLSAETAYDTFVTGFCGGTATMVVGPDSFTTRVTPPVNDLFADAISVTCGDSVTGTTLGANQDEEDAPSDTTVEDDTLADNDSPWVWYSFVGSGVPEVVTVSTCSADVTDFDTELFIYTGTSGALTLIDDGYDECGGFAENFAAETSFVSDGATTYYIAVGGYNATSVGNFQLSISCAEPCLAEAGTLTADATPVALSGGTATISATPNGDIIVPTDYEVTYVLTSGTSLVIEQAGATPSFEVTAEGNYTIHTLVAETSDNTDPNYLDLSVIVFGTTTGVDVLDLVGENDLCVSLDVTGAPIVVDEELGINDENITTFTYYPNPVKNTLTLNAQNTIEQVAMYNMLGQEVLRTAPNTVDSDLDLSNLETGTYFVKVTIANATKTIRVVKQ</sequence>
<dbReference type="CDD" id="cd00063">
    <property type="entry name" value="FN3"/>
    <property type="match status" value="1"/>
</dbReference>
<dbReference type="SUPFAM" id="SSF49265">
    <property type="entry name" value="Fibronectin type III"/>
    <property type="match status" value="1"/>
</dbReference>
<evidence type="ECO:0000313" key="5">
    <source>
        <dbReference type="EMBL" id="MDN3494007.1"/>
    </source>
</evidence>
<feature type="chain" id="PRO_5045998398" evidence="3">
    <location>
        <begin position="20"/>
        <end position="689"/>
    </location>
</feature>
<feature type="domain" description="Fibronectin type-III" evidence="4">
    <location>
        <begin position="142"/>
        <end position="238"/>
    </location>
</feature>
<evidence type="ECO:0000256" key="3">
    <source>
        <dbReference type="SAM" id="SignalP"/>
    </source>
</evidence>
<evidence type="ECO:0000256" key="1">
    <source>
        <dbReference type="ARBA" id="ARBA00022729"/>
    </source>
</evidence>
<comment type="caution">
    <text evidence="5">The sequence shown here is derived from an EMBL/GenBank/DDBJ whole genome shotgun (WGS) entry which is preliminary data.</text>
</comment>
<accession>A0ABT7ZYD1</accession>
<feature type="signal peptide" evidence="3">
    <location>
        <begin position="1"/>
        <end position="19"/>
    </location>
</feature>
<dbReference type="SMART" id="SM00060">
    <property type="entry name" value="FN3"/>
    <property type="match status" value="2"/>
</dbReference>
<dbReference type="Proteomes" id="UP001231197">
    <property type="component" value="Unassembled WGS sequence"/>
</dbReference>
<protein>
    <submittedName>
        <fullName evidence="5">T9SS type A sorting domain-containing protein</fullName>
    </submittedName>
</protein>
<evidence type="ECO:0000259" key="4">
    <source>
        <dbReference type="PROSITE" id="PS50853"/>
    </source>
</evidence>
<evidence type="ECO:0000256" key="2">
    <source>
        <dbReference type="SAM" id="MobiDB-lite"/>
    </source>
</evidence>
<feature type="compositionally biased region" description="Acidic residues" evidence="2">
    <location>
        <begin position="361"/>
        <end position="374"/>
    </location>
</feature>
<dbReference type="Pfam" id="PF00041">
    <property type="entry name" value="fn3"/>
    <property type="match status" value="1"/>
</dbReference>
<organism evidence="5 6">
    <name type="scientific">Winogradskyella bathintestinalis</name>
    <dbReference type="NCBI Taxonomy" id="3035208"/>
    <lineage>
        <taxon>Bacteria</taxon>
        <taxon>Pseudomonadati</taxon>
        <taxon>Bacteroidota</taxon>
        <taxon>Flavobacteriia</taxon>
        <taxon>Flavobacteriales</taxon>
        <taxon>Flavobacteriaceae</taxon>
        <taxon>Winogradskyella</taxon>
    </lineage>
</organism>
<dbReference type="RefSeq" id="WP_290207700.1">
    <property type="nucleotide sequence ID" value="NZ_JASDDK010000008.1"/>
</dbReference>
<dbReference type="Gene3D" id="2.60.40.10">
    <property type="entry name" value="Immunoglobulins"/>
    <property type="match status" value="2"/>
</dbReference>
<dbReference type="InterPro" id="IPR003961">
    <property type="entry name" value="FN3_dom"/>
</dbReference>
<dbReference type="Pfam" id="PF18962">
    <property type="entry name" value="Por_Secre_tail"/>
    <property type="match status" value="1"/>
</dbReference>
<proteinExistence type="predicted"/>
<dbReference type="InterPro" id="IPR013783">
    <property type="entry name" value="Ig-like_fold"/>
</dbReference>
<dbReference type="NCBIfam" id="TIGR04183">
    <property type="entry name" value="Por_Secre_tail"/>
    <property type="match status" value="1"/>
</dbReference>
<gene>
    <name evidence="5" type="ORF">QMA06_14880</name>
</gene>
<dbReference type="PROSITE" id="PS50853">
    <property type="entry name" value="FN3"/>
    <property type="match status" value="1"/>
</dbReference>
<reference evidence="5 6" key="1">
    <citation type="journal article" date="2023" name="Int. J. Syst. Evol. Microbiol.">
        <title>Winogradskyella bathintestinalis sp. nov., isolated from the intestine of the deep-sea loosejaw dragonfish, Malacosteus niger.</title>
        <authorList>
            <person name="Uniacke-Lowe S."/>
            <person name="Johnson C.N."/>
            <person name="Stanton C."/>
            <person name="Hill C."/>
            <person name="Ross P."/>
        </authorList>
    </citation>
    <scope>NUCLEOTIDE SEQUENCE [LARGE SCALE GENOMIC DNA]</scope>
    <source>
        <strain evidence="5 6">APC 3343</strain>
    </source>
</reference>
<keyword evidence="6" id="KW-1185">Reference proteome</keyword>
<name>A0ABT7ZYD1_9FLAO</name>